<reference evidence="1" key="1">
    <citation type="submission" date="2020-04" db="EMBL/GenBank/DDBJ databases">
        <authorList>
            <person name="Chiriac C."/>
            <person name="Salcher M."/>
            <person name="Ghai R."/>
            <person name="Kavagutti S V."/>
        </authorList>
    </citation>
    <scope>NUCLEOTIDE SEQUENCE</scope>
</reference>
<dbReference type="EMBL" id="LR796436">
    <property type="protein sequence ID" value="CAB4143966.1"/>
    <property type="molecule type" value="Genomic_DNA"/>
</dbReference>
<gene>
    <name evidence="1" type="ORF">UFOVP456_14</name>
</gene>
<organism evidence="1">
    <name type="scientific">uncultured Caudovirales phage</name>
    <dbReference type="NCBI Taxonomy" id="2100421"/>
    <lineage>
        <taxon>Viruses</taxon>
        <taxon>Duplodnaviria</taxon>
        <taxon>Heunggongvirae</taxon>
        <taxon>Uroviricota</taxon>
        <taxon>Caudoviricetes</taxon>
        <taxon>Peduoviridae</taxon>
        <taxon>Maltschvirus</taxon>
        <taxon>Maltschvirus maltsch</taxon>
    </lineage>
</organism>
<accession>A0A6J5MFY5</accession>
<evidence type="ECO:0000313" key="1">
    <source>
        <dbReference type="EMBL" id="CAB4143966.1"/>
    </source>
</evidence>
<name>A0A6J5MFY5_9CAUD</name>
<proteinExistence type="predicted"/>
<protein>
    <submittedName>
        <fullName evidence="1">Uncharacterized protein</fullName>
    </submittedName>
</protein>
<sequence length="66" mass="7521">MKRAEELADYLDENARRPLDNDAAAILRQLSRVHAVATEMVRTKDHARRNAAYQEMVDLIKGKQGV</sequence>